<evidence type="ECO:0000313" key="1">
    <source>
        <dbReference type="EMBL" id="RSL64516.1"/>
    </source>
</evidence>
<proteinExistence type="predicted"/>
<evidence type="ECO:0000313" key="2">
    <source>
        <dbReference type="Proteomes" id="UP000288168"/>
    </source>
</evidence>
<protein>
    <submittedName>
        <fullName evidence="1">Uncharacterized protein</fullName>
    </submittedName>
</protein>
<comment type="caution">
    <text evidence="1">The sequence shown here is derived from an EMBL/GenBank/DDBJ whole genome shotgun (WGS) entry which is preliminary data.</text>
</comment>
<reference evidence="1 2" key="1">
    <citation type="submission" date="2017-06" db="EMBL/GenBank/DDBJ databases">
        <title>Comparative genomic analysis of Ambrosia Fusariam Clade fungi.</title>
        <authorList>
            <person name="Stajich J.E."/>
            <person name="Carrillo J."/>
            <person name="Kijimoto T."/>
            <person name="Eskalen A."/>
            <person name="O'Donnell K."/>
            <person name="Kasson M."/>
        </authorList>
    </citation>
    <scope>NUCLEOTIDE SEQUENCE [LARGE SCALE GENOMIC DNA]</scope>
    <source>
        <strain evidence="1 2">NRRL62584</strain>
    </source>
</reference>
<dbReference type="Proteomes" id="UP000288168">
    <property type="component" value="Unassembled WGS sequence"/>
</dbReference>
<name>A0A428QGW1_9HYPO</name>
<gene>
    <name evidence="1" type="ORF">CEP54_004695</name>
</gene>
<sequence>MALMQRHDQGRFEFYPRCAREWESYDFLLALPEVQASLRELWSDWLSKQSPDYIFNPCLDDCVWVLYLVEREPLRWCYNRPSPNKETWGETAHLVRLLVQWQVVYRNMEQTRRGPLSGMRRILFVRDTFAIVAIWAKLQLSGPATIRHVTGR</sequence>
<dbReference type="EMBL" id="NKCI01000033">
    <property type="protein sequence ID" value="RSL64516.1"/>
    <property type="molecule type" value="Genomic_DNA"/>
</dbReference>
<organism evidence="1 2">
    <name type="scientific">Fusarium duplospermum</name>
    <dbReference type="NCBI Taxonomy" id="1325734"/>
    <lineage>
        <taxon>Eukaryota</taxon>
        <taxon>Fungi</taxon>
        <taxon>Dikarya</taxon>
        <taxon>Ascomycota</taxon>
        <taxon>Pezizomycotina</taxon>
        <taxon>Sordariomycetes</taxon>
        <taxon>Hypocreomycetidae</taxon>
        <taxon>Hypocreales</taxon>
        <taxon>Nectriaceae</taxon>
        <taxon>Fusarium</taxon>
        <taxon>Fusarium solani species complex</taxon>
    </lineage>
</organism>
<keyword evidence="2" id="KW-1185">Reference proteome</keyword>
<dbReference type="AlphaFoldDB" id="A0A428QGW1"/>
<dbReference type="OrthoDB" id="4965531at2759"/>
<accession>A0A428QGW1</accession>